<feature type="transmembrane region" description="Helical" evidence="6">
    <location>
        <begin position="197"/>
        <end position="219"/>
    </location>
</feature>
<evidence type="ECO:0000256" key="2">
    <source>
        <dbReference type="ARBA" id="ARBA00022475"/>
    </source>
</evidence>
<dbReference type="InterPro" id="IPR051679">
    <property type="entry name" value="DASS-Related_Transporters"/>
</dbReference>
<dbReference type="PANTHER" id="PTHR43652">
    <property type="entry name" value="BASIC AMINO ACID ANTIPORTER YFCC-RELATED"/>
    <property type="match status" value="1"/>
</dbReference>
<keyword evidence="5 6" id="KW-0472">Membrane</keyword>
<evidence type="ECO:0000313" key="7">
    <source>
        <dbReference type="EMBL" id="AMC93621.1"/>
    </source>
</evidence>
<dbReference type="OrthoDB" id="255482at2"/>
<feature type="transmembrane region" description="Helical" evidence="6">
    <location>
        <begin position="139"/>
        <end position="163"/>
    </location>
</feature>
<feature type="transmembrane region" description="Helical" evidence="6">
    <location>
        <begin position="353"/>
        <end position="372"/>
    </location>
</feature>
<dbReference type="RefSeq" id="WP_067632566.1">
    <property type="nucleotide sequence ID" value="NZ_CP013213.1"/>
</dbReference>
<dbReference type="PANTHER" id="PTHR43652:SF6">
    <property type="entry name" value="ARGININE REPRESSOR"/>
    <property type="match status" value="1"/>
</dbReference>
<evidence type="ECO:0000256" key="1">
    <source>
        <dbReference type="ARBA" id="ARBA00004651"/>
    </source>
</evidence>
<feature type="transmembrane region" description="Helical" evidence="6">
    <location>
        <begin position="256"/>
        <end position="275"/>
    </location>
</feature>
<feature type="transmembrane region" description="Helical" evidence="6">
    <location>
        <begin position="446"/>
        <end position="469"/>
    </location>
</feature>
<sequence>MKKFKMPTSYTVVFFALLVATVLSYFVPQSHFDSETGKIIVNSVVDANGNILEGQGLVQFGLFDVLMSIVHGFESSSNVSVGILCAGGFLAVLNHVEALEAAIISLLNKFKGNVLIALMMLVFAILGTTFGFWEEITAFAVVIIPMFVLAGYDIMTGLAILFIGATIGNMASLVNPFSVGAAVAAIGNPDLTIGSGIILRSIIFVVLYLIGTFMVIQYASKVKDDPKKSIIYDLEDKNNLMDVEATPPEFTGKRKASAYVLVAVIILIVLGNFPWERLLGESAMNAVNAPITFLAGIPVLGDLLGAGHFTLLGDWGFSEFAFTFLLGAFVLKFINKIPEREFMHVFMDGMKDLMGVVVVLAISRGIATMVGTSTQGMSVTFIYWLSSALEGVPLWVFGIMAVLVYALIGIFLQSTSGVAGLSMPILGTVAAALFLGTAIGEVGGQILLISAFVAGVNFLSSFYPGAVIMGTLDLVNVPYDRYLKFAMKTLCMLLFAAALIIAIAPYIGIVS</sequence>
<reference evidence="7 8" key="1">
    <citation type="submission" date="2015-10" db="EMBL/GenBank/DDBJ databases">
        <title>Erysipelothrix larvae sp. LV19 isolated from the larval gut of the rhinoceros beetle, Trypoxylus dichotomus.</title>
        <authorList>
            <person name="Lim S."/>
            <person name="Kim B.-C."/>
        </authorList>
    </citation>
    <scope>NUCLEOTIDE SEQUENCE [LARGE SCALE GENOMIC DNA]</scope>
    <source>
        <strain evidence="7 8">LV19</strain>
    </source>
</reference>
<gene>
    <name evidence="7" type="ORF">AOC36_06360</name>
</gene>
<feature type="transmembrane region" description="Helical" evidence="6">
    <location>
        <begin position="114"/>
        <end position="133"/>
    </location>
</feature>
<accession>A0A0X8H060</accession>
<keyword evidence="8" id="KW-1185">Reference proteome</keyword>
<dbReference type="STRING" id="1514105.AOC36_06360"/>
<feature type="transmembrane region" description="Helical" evidence="6">
    <location>
        <begin position="490"/>
        <end position="509"/>
    </location>
</feature>
<dbReference type="Pfam" id="PF03606">
    <property type="entry name" value="DcuC"/>
    <property type="match status" value="1"/>
</dbReference>
<evidence type="ECO:0000313" key="8">
    <source>
        <dbReference type="Proteomes" id="UP000063781"/>
    </source>
</evidence>
<feature type="transmembrane region" description="Helical" evidence="6">
    <location>
        <begin position="419"/>
        <end position="440"/>
    </location>
</feature>
<dbReference type="EMBL" id="CP013213">
    <property type="protein sequence ID" value="AMC93621.1"/>
    <property type="molecule type" value="Genomic_DNA"/>
</dbReference>
<evidence type="ECO:0000256" key="6">
    <source>
        <dbReference type="SAM" id="Phobius"/>
    </source>
</evidence>
<dbReference type="GO" id="GO:0005886">
    <property type="term" value="C:plasma membrane"/>
    <property type="evidence" value="ECO:0007669"/>
    <property type="project" value="UniProtKB-SubCell"/>
</dbReference>
<feature type="transmembrane region" description="Helical" evidence="6">
    <location>
        <begin position="81"/>
        <end position="107"/>
    </location>
</feature>
<feature type="transmembrane region" description="Helical" evidence="6">
    <location>
        <begin position="315"/>
        <end position="333"/>
    </location>
</feature>
<dbReference type="AlphaFoldDB" id="A0A0X8H060"/>
<dbReference type="InterPro" id="IPR018385">
    <property type="entry name" value="C4_dicarb_anaerob_car-like"/>
</dbReference>
<evidence type="ECO:0000256" key="5">
    <source>
        <dbReference type="ARBA" id="ARBA00023136"/>
    </source>
</evidence>
<feature type="transmembrane region" description="Helical" evidence="6">
    <location>
        <begin position="287"/>
        <end position="309"/>
    </location>
</feature>
<organism evidence="7 8">
    <name type="scientific">Erysipelothrix larvae</name>
    <dbReference type="NCBI Taxonomy" id="1514105"/>
    <lineage>
        <taxon>Bacteria</taxon>
        <taxon>Bacillati</taxon>
        <taxon>Bacillota</taxon>
        <taxon>Erysipelotrichia</taxon>
        <taxon>Erysipelotrichales</taxon>
        <taxon>Erysipelotrichaceae</taxon>
        <taxon>Erysipelothrix</taxon>
    </lineage>
</organism>
<keyword evidence="4 6" id="KW-1133">Transmembrane helix</keyword>
<dbReference type="Proteomes" id="UP000063781">
    <property type="component" value="Chromosome"/>
</dbReference>
<evidence type="ECO:0000256" key="4">
    <source>
        <dbReference type="ARBA" id="ARBA00022989"/>
    </source>
</evidence>
<evidence type="ECO:0000256" key="3">
    <source>
        <dbReference type="ARBA" id="ARBA00022692"/>
    </source>
</evidence>
<proteinExistence type="predicted"/>
<name>A0A0X8H060_9FIRM</name>
<feature type="transmembrane region" description="Helical" evidence="6">
    <location>
        <begin position="392"/>
        <end position="412"/>
    </location>
</feature>
<protein>
    <submittedName>
        <fullName evidence="7">C4-dicarboxylate ABC transporter</fullName>
    </submittedName>
</protein>
<comment type="subcellular location">
    <subcellularLocation>
        <location evidence="1">Cell membrane</location>
        <topology evidence="1">Multi-pass membrane protein</topology>
    </subcellularLocation>
</comment>
<dbReference type="KEGG" id="erl:AOC36_06360"/>
<keyword evidence="2" id="KW-1003">Cell membrane</keyword>
<keyword evidence="3 6" id="KW-0812">Transmembrane</keyword>